<evidence type="ECO:0000313" key="3">
    <source>
        <dbReference type="EMBL" id="AIC29749.1"/>
    </source>
</evidence>
<evidence type="ECO:0000259" key="2">
    <source>
        <dbReference type="Pfam" id="PF11972"/>
    </source>
</evidence>
<feature type="domain" description="HTH DNA binding" evidence="2">
    <location>
        <begin position="323"/>
        <end position="376"/>
    </location>
</feature>
<dbReference type="EMBL" id="CP006988">
    <property type="protein sequence ID" value="AIC29749.1"/>
    <property type="molecule type" value="Genomic_DNA"/>
</dbReference>
<proteinExistence type="predicted"/>
<dbReference type="Proteomes" id="UP000027180">
    <property type="component" value="Plasmid pRetIE4771b"/>
</dbReference>
<dbReference type="Pfam" id="PF07756">
    <property type="entry name" value="DUF1612"/>
    <property type="match status" value="1"/>
</dbReference>
<accession>A0A060I7N1</accession>
<dbReference type="OrthoDB" id="7989940at2"/>
<dbReference type="InterPro" id="IPR048017">
    <property type="entry name" value="Y4cF-like"/>
</dbReference>
<evidence type="ECO:0000259" key="1">
    <source>
        <dbReference type="Pfam" id="PF07756"/>
    </source>
</evidence>
<dbReference type="GO" id="GO:0003677">
    <property type="term" value="F:DNA binding"/>
    <property type="evidence" value="ECO:0007669"/>
    <property type="project" value="UniProtKB-KW"/>
</dbReference>
<dbReference type="InterPro" id="IPR021068">
    <property type="entry name" value="HTH_DNA-bd"/>
</dbReference>
<reference evidence="3 4" key="1">
    <citation type="submission" date="2013-12" db="EMBL/GenBank/DDBJ databases">
        <title>Complete genome sequence of Rhizobium etli bv. mimosae IE4771.</title>
        <authorList>
            <person name="Bustos P."/>
            <person name="Santamaria R.I."/>
            <person name="Lozano L."/>
            <person name="Ormeno-Orrillo E."/>
            <person name="Rogel M.A."/>
            <person name="Romero D."/>
            <person name="Cevallos M.A."/>
            <person name="Martinez-Romero E."/>
            <person name="Gonzalez V."/>
        </authorList>
    </citation>
    <scope>NUCLEOTIDE SEQUENCE [LARGE SCALE GENOMIC DNA]</scope>
    <source>
        <strain evidence="3 4">IE4771</strain>
        <plasmid evidence="4">Plasmid pRetIE4771b</plasmid>
    </source>
</reference>
<organism evidence="3 4">
    <name type="scientific">Rhizobium etli bv. mimosae str. IE4771</name>
    <dbReference type="NCBI Taxonomy" id="1432050"/>
    <lineage>
        <taxon>Bacteria</taxon>
        <taxon>Pseudomonadati</taxon>
        <taxon>Pseudomonadota</taxon>
        <taxon>Alphaproteobacteria</taxon>
        <taxon>Hyphomicrobiales</taxon>
        <taxon>Rhizobiaceae</taxon>
        <taxon>Rhizobium/Agrobacterium group</taxon>
        <taxon>Rhizobium</taxon>
    </lineage>
</organism>
<dbReference type="Pfam" id="PF11972">
    <property type="entry name" value="HTH_13"/>
    <property type="match status" value="1"/>
</dbReference>
<gene>
    <name evidence="3" type="ORF">IE4771_PB00014</name>
</gene>
<geneLocation type="plasmid" evidence="3 4">
    <name>pRetIE4771b</name>
</geneLocation>
<keyword evidence="3" id="KW-0614">Plasmid</keyword>
<protein>
    <submittedName>
        <fullName evidence="3">HTH DNA-binding domain-containing protein</fullName>
    </submittedName>
</protein>
<dbReference type="RefSeq" id="WP_040140252.1">
    <property type="nucleotide sequence ID" value="NZ_CP006988.1"/>
</dbReference>
<sequence length="376" mass="41471">MITMAYDPAKISMRDLMRPAFEAGVALARLDERIARSPVGAGFLERQNFADACASLWIDGELVHLEDLVLHDATRDIRTPTHELTIARDVLRTRRRIIGQSPDWAMSAEGIRVLRQTSDIGAVSAEAVETGSVIRPLVAIDPEGEGDDADDVENLPDVDYAAIDALLARSDAAIERAKKPGRAPADPLVYDLDWDEDARLDEWRGVLRQAENLPAVLQAIVALDAWNELAVLQHAPWLGRLLAASILRKAGITTGAHLAAINLGLKTIPVDRRRHRDRETRLLAIAHGLIAAAEIGMKEHDRLVLARKMFERKLEGRRTSSKLPELVELVMARPLVSAGMVAKTLDVTPQAARRIVLELGLREMTGRGRFRAWGVI</sequence>
<feature type="domain" description="DUF1612" evidence="1">
    <location>
        <begin position="188"/>
        <end position="314"/>
    </location>
</feature>
<evidence type="ECO:0000313" key="4">
    <source>
        <dbReference type="Proteomes" id="UP000027180"/>
    </source>
</evidence>
<dbReference type="AlphaFoldDB" id="A0A060I7N1"/>
<dbReference type="NCBIfam" id="NF040876">
    <property type="entry name" value="RHE_PE00001_fam"/>
    <property type="match status" value="1"/>
</dbReference>
<name>A0A060I7N1_RHIET</name>
<dbReference type="KEGG" id="rei:IE4771_PB00014"/>
<keyword evidence="3" id="KW-0238">DNA-binding</keyword>
<dbReference type="HOGENOM" id="CLU_062224_0_0_5"/>
<dbReference type="InterPro" id="IPR011670">
    <property type="entry name" value="DUF1612"/>
</dbReference>